<dbReference type="GO" id="GO:0008270">
    <property type="term" value="F:zinc ion binding"/>
    <property type="evidence" value="ECO:0007669"/>
    <property type="project" value="UniProtKB-UniRule"/>
</dbReference>
<dbReference type="AlphaFoldDB" id="A0A5R9G1X2"/>
<dbReference type="PANTHER" id="PTHR46986:SF1">
    <property type="entry name" value="ENDORIBONUCLEASE YBEY, CHLOROPLASTIC"/>
    <property type="match status" value="1"/>
</dbReference>
<dbReference type="GO" id="GO:0004222">
    <property type="term" value="F:metalloendopeptidase activity"/>
    <property type="evidence" value="ECO:0007669"/>
    <property type="project" value="InterPro"/>
</dbReference>
<evidence type="ECO:0000313" key="10">
    <source>
        <dbReference type="EMBL" id="TLS50347.1"/>
    </source>
</evidence>
<accession>A0A5R9G1X2</accession>
<evidence type="ECO:0000256" key="6">
    <source>
        <dbReference type="ARBA" id="ARBA00022759"/>
    </source>
</evidence>
<comment type="cofactor">
    <cofactor evidence="9">
        <name>Zn(2+)</name>
        <dbReference type="ChEBI" id="CHEBI:29105"/>
    </cofactor>
    <text evidence="9">Binds 1 zinc ion.</text>
</comment>
<keyword evidence="8 9" id="KW-0862">Zinc</keyword>
<keyword evidence="2 9" id="KW-0690">Ribosome biogenesis</keyword>
<keyword evidence="5 9" id="KW-0479">Metal-binding</keyword>
<keyword evidence="3 9" id="KW-0698">rRNA processing</keyword>
<evidence type="ECO:0000256" key="3">
    <source>
        <dbReference type="ARBA" id="ARBA00022552"/>
    </source>
</evidence>
<evidence type="ECO:0000256" key="9">
    <source>
        <dbReference type="HAMAP-Rule" id="MF_00009"/>
    </source>
</evidence>
<dbReference type="Gene3D" id="3.40.390.30">
    <property type="entry name" value="Metalloproteases ('zincins'), catalytic domain"/>
    <property type="match status" value="1"/>
</dbReference>
<dbReference type="Pfam" id="PF02130">
    <property type="entry name" value="YbeY"/>
    <property type="match status" value="1"/>
</dbReference>
<evidence type="ECO:0000256" key="5">
    <source>
        <dbReference type="ARBA" id="ARBA00022723"/>
    </source>
</evidence>
<keyword evidence="6 9" id="KW-0255">Endonuclease</keyword>
<comment type="caution">
    <text evidence="10">The sequence shown here is derived from an EMBL/GenBank/DDBJ whole genome shotgun (WGS) entry which is preliminary data.</text>
</comment>
<evidence type="ECO:0000256" key="8">
    <source>
        <dbReference type="ARBA" id="ARBA00022833"/>
    </source>
</evidence>
<dbReference type="PROSITE" id="PS01306">
    <property type="entry name" value="UPF0054"/>
    <property type="match status" value="1"/>
</dbReference>
<dbReference type="InterPro" id="IPR023091">
    <property type="entry name" value="MetalPrtase_cat_dom_sf_prd"/>
</dbReference>
<keyword evidence="7 9" id="KW-0378">Hydrolase</keyword>
<evidence type="ECO:0000256" key="2">
    <source>
        <dbReference type="ARBA" id="ARBA00022517"/>
    </source>
</evidence>
<dbReference type="GO" id="GO:0004521">
    <property type="term" value="F:RNA endonuclease activity"/>
    <property type="evidence" value="ECO:0007669"/>
    <property type="project" value="UniProtKB-UniRule"/>
</dbReference>
<gene>
    <name evidence="9 10" type="primary">ybeY</name>
    <name evidence="10" type="ORF">FE782_20170</name>
</gene>
<dbReference type="RefSeq" id="WP_138196057.1">
    <property type="nucleotide sequence ID" value="NZ_VCIW01000015.1"/>
</dbReference>
<evidence type="ECO:0000313" key="11">
    <source>
        <dbReference type="Proteomes" id="UP000309676"/>
    </source>
</evidence>
<dbReference type="OrthoDB" id="9807740at2"/>
<dbReference type="InterPro" id="IPR020549">
    <property type="entry name" value="YbeY_CS"/>
</dbReference>
<name>A0A5R9G1X2_9BACL</name>
<evidence type="ECO:0000256" key="7">
    <source>
        <dbReference type="ARBA" id="ARBA00022801"/>
    </source>
</evidence>
<dbReference type="HAMAP" id="MF_00009">
    <property type="entry name" value="Endoribonucl_YbeY"/>
    <property type="match status" value="1"/>
</dbReference>
<evidence type="ECO:0000256" key="4">
    <source>
        <dbReference type="ARBA" id="ARBA00022722"/>
    </source>
</evidence>
<comment type="similarity">
    <text evidence="1 9">Belongs to the endoribonuclease YbeY family.</text>
</comment>
<feature type="binding site" evidence="9">
    <location>
        <position position="138"/>
    </location>
    <ligand>
        <name>Zn(2+)</name>
        <dbReference type="ChEBI" id="CHEBI:29105"/>
        <note>catalytic</note>
    </ligand>
</feature>
<dbReference type="GO" id="GO:0006364">
    <property type="term" value="P:rRNA processing"/>
    <property type="evidence" value="ECO:0007669"/>
    <property type="project" value="UniProtKB-UniRule"/>
</dbReference>
<keyword evidence="11" id="KW-1185">Reference proteome</keyword>
<keyword evidence="4 9" id="KW-0540">Nuclease</keyword>
<dbReference type="GO" id="GO:0005737">
    <property type="term" value="C:cytoplasm"/>
    <property type="evidence" value="ECO:0007669"/>
    <property type="project" value="UniProtKB-SubCell"/>
</dbReference>
<dbReference type="EMBL" id="VCIW01000015">
    <property type="protein sequence ID" value="TLS50347.1"/>
    <property type="molecule type" value="Genomic_DNA"/>
</dbReference>
<comment type="subcellular location">
    <subcellularLocation>
        <location evidence="9">Cytoplasm</location>
    </subcellularLocation>
</comment>
<sequence length="172" mass="19374">MTLRLDFANEQEEVTLPEGLERRLEELLALAGEMESVDAGDVSVTIVDDEAIRELNLQYRKLDKPTDVLSFSMWESAGEETPIVYGDESEGDDVEDGETVELPDEPIGDIVISAATAKRQSEEYGHSFERELGFLFVHGFLHLIGYDHEDEAAERVMTEKQEQVLRRAGLSR</sequence>
<dbReference type="Proteomes" id="UP000309676">
    <property type="component" value="Unassembled WGS sequence"/>
</dbReference>
<feature type="binding site" evidence="9">
    <location>
        <position position="148"/>
    </location>
    <ligand>
        <name>Zn(2+)</name>
        <dbReference type="ChEBI" id="CHEBI:29105"/>
        <note>catalytic</note>
    </ligand>
</feature>
<evidence type="ECO:0000256" key="1">
    <source>
        <dbReference type="ARBA" id="ARBA00010875"/>
    </source>
</evidence>
<feature type="binding site" evidence="9">
    <location>
        <position position="142"/>
    </location>
    <ligand>
        <name>Zn(2+)</name>
        <dbReference type="ChEBI" id="CHEBI:29105"/>
        <note>catalytic</note>
    </ligand>
</feature>
<dbReference type="NCBIfam" id="TIGR00043">
    <property type="entry name" value="rRNA maturation RNase YbeY"/>
    <property type="match status" value="1"/>
</dbReference>
<dbReference type="EC" id="3.1.-.-" evidence="9"/>
<dbReference type="SUPFAM" id="SSF55486">
    <property type="entry name" value="Metalloproteases ('zincins'), catalytic domain"/>
    <property type="match status" value="1"/>
</dbReference>
<proteinExistence type="inferred from homology"/>
<dbReference type="InterPro" id="IPR002036">
    <property type="entry name" value="YbeY"/>
</dbReference>
<comment type="function">
    <text evidence="9">Single strand-specific metallo-endoribonuclease involved in late-stage 70S ribosome quality control and in maturation of the 3' terminus of the 16S rRNA.</text>
</comment>
<dbReference type="PANTHER" id="PTHR46986">
    <property type="entry name" value="ENDORIBONUCLEASE YBEY, CHLOROPLASTIC"/>
    <property type="match status" value="1"/>
</dbReference>
<reference evidence="10 11" key="1">
    <citation type="submission" date="2019-05" db="EMBL/GenBank/DDBJ databases">
        <authorList>
            <person name="Narsing Rao M.P."/>
            <person name="Li W.J."/>
        </authorList>
    </citation>
    <scope>NUCLEOTIDE SEQUENCE [LARGE SCALE GENOMIC DNA]</scope>
    <source>
        <strain evidence="10 11">SYSU_K30003</strain>
    </source>
</reference>
<keyword evidence="9" id="KW-0963">Cytoplasm</keyword>
<protein>
    <recommendedName>
        <fullName evidence="9">Endoribonuclease YbeY</fullName>
        <ecNumber evidence="9">3.1.-.-</ecNumber>
    </recommendedName>
</protein>
<organism evidence="10 11">
    <name type="scientific">Paenibacillus antri</name>
    <dbReference type="NCBI Taxonomy" id="2582848"/>
    <lineage>
        <taxon>Bacteria</taxon>
        <taxon>Bacillati</taxon>
        <taxon>Bacillota</taxon>
        <taxon>Bacilli</taxon>
        <taxon>Bacillales</taxon>
        <taxon>Paenibacillaceae</taxon>
        <taxon>Paenibacillus</taxon>
    </lineage>
</organism>